<accession>A0A562YAH0</accession>
<keyword evidence="2" id="KW-1185">Reference proteome</keyword>
<reference evidence="1 2" key="1">
    <citation type="submission" date="2019-07" db="EMBL/GenBank/DDBJ databases">
        <title>Seonamhaeicola sp. W255 draft genome.</title>
        <authorList>
            <person name="Zhang X.-Y."/>
            <person name="Zhang R."/>
            <person name="Zhong Y.-L."/>
            <person name="Du Z.-J."/>
        </authorList>
    </citation>
    <scope>NUCLEOTIDE SEQUENCE [LARGE SCALE GENOMIC DNA]</scope>
    <source>
        <strain evidence="1 2">W255</strain>
    </source>
</reference>
<evidence type="ECO:0000313" key="2">
    <source>
        <dbReference type="Proteomes" id="UP000295814"/>
    </source>
</evidence>
<organism evidence="1 2">
    <name type="scientific">Seonamhaeicola sediminis</name>
    <dbReference type="NCBI Taxonomy" id="2528206"/>
    <lineage>
        <taxon>Bacteria</taxon>
        <taxon>Pseudomonadati</taxon>
        <taxon>Bacteroidota</taxon>
        <taxon>Flavobacteriia</taxon>
        <taxon>Flavobacteriales</taxon>
        <taxon>Flavobacteriaceae</taxon>
    </lineage>
</organism>
<dbReference type="AlphaFoldDB" id="A0A562YAH0"/>
<dbReference type="Proteomes" id="UP000295814">
    <property type="component" value="Unassembled WGS sequence"/>
</dbReference>
<dbReference type="RefSeq" id="WP_133357348.1">
    <property type="nucleotide sequence ID" value="NZ_SMZJ02000011.1"/>
</dbReference>
<comment type="caution">
    <text evidence="1">The sequence shown here is derived from an EMBL/GenBank/DDBJ whole genome shotgun (WGS) entry which is preliminary data.</text>
</comment>
<sequence>MQSKEITTVDSIIKAFCKLSIASLKEIDAELTYSYNNKEELIEELKQLFDGIKSKGISQLKVKDAKCKYCYPDKAAFGFHHPQTDELIIRYVIFKERDKFYRVEQCKNKPIPDREDGFPF</sequence>
<protein>
    <submittedName>
        <fullName evidence="1">Uncharacterized protein</fullName>
    </submittedName>
</protein>
<evidence type="ECO:0000313" key="1">
    <source>
        <dbReference type="EMBL" id="TWO31510.1"/>
    </source>
</evidence>
<dbReference type="EMBL" id="SMZJ02000011">
    <property type="protein sequence ID" value="TWO31510.1"/>
    <property type="molecule type" value="Genomic_DNA"/>
</dbReference>
<dbReference type="OrthoDB" id="9870091at2"/>
<name>A0A562YAH0_9FLAO</name>
<proteinExistence type="predicted"/>
<gene>
    <name evidence="1" type="ORF">E1J38_013385</name>
</gene>